<comment type="subcellular location">
    <subcellularLocation>
        <location evidence="6">Cytoplasm</location>
    </subcellularLocation>
</comment>
<name>A0A916WG40_9HYPH</name>
<comment type="similarity">
    <text evidence="6">Belongs to the tRNA(Ile)-lysidine synthase family.</text>
</comment>
<evidence type="ECO:0000256" key="1">
    <source>
        <dbReference type="ARBA" id="ARBA00022598"/>
    </source>
</evidence>
<keyword evidence="2 6" id="KW-0819">tRNA processing</keyword>
<dbReference type="PANTHER" id="PTHR43033">
    <property type="entry name" value="TRNA(ILE)-LYSIDINE SYNTHASE-RELATED"/>
    <property type="match status" value="1"/>
</dbReference>
<accession>A0A916WG40</accession>
<dbReference type="InterPro" id="IPR012094">
    <property type="entry name" value="tRNA_Ile_lys_synt"/>
</dbReference>
<dbReference type="InterPro" id="IPR011063">
    <property type="entry name" value="TilS/TtcA_N"/>
</dbReference>
<evidence type="ECO:0000256" key="3">
    <source>
        <dbReference type="ARBA" id="ARBA00022741"/>
    </source>
</evidence>
<evidence type="ECO:0000256" key="4">
    <source>
        <dbReference type="ARBA" id="ARBA00022840"/>
    </source>
</evidence>
<reference evidence="8" key="2">
    <citation type="submission" date="2020-09" db="EMBL/GenBank/DDBJ databases">
        <authorList>
            <person name="Sun Q."/>
            <person name="Zhou Y."/>
        </authorList>
    </citation>
    <scope>NUCLEOTIDE SEQUENCE</scope>
    <source>
        <strain evidence="8">CGMCC 1.15082</strain>
    </source>
</reference>
<organism evidence="8 9">
    <name type="scientific">Brucella endophytica</name>
    <dbReference type="NCBI Taxonomy" id="1963359"/>
    <lineage>
        <taxon>Bacteria</taxon>
        <taxon>Pseudomonadati</taxon>
        <taxon>Pseudomonadota</taxon>
        <taxon>Alphaproteobacteria</taxon>
        <taxon>Hyphomicrobiales</taxon>
        <taxon>Brucellaceae</taxon>
        <taxon>Brucella/Ochrobactrum group</taxon>
        <taxon>Brucella</taxon>
    </lineage>
</organism>
<evidence type="ECO:0000313" key="9">
    <source>
        <dbReference type="Proteomes" id="UP000646478"/>
    </source>
</evidence>
<keyword evidence="4 6" id="KW-0067">ATP-binding</keyword>
<comment type="caution">
    <text evidence="8">The sequence shown here is derived from an EMBL/GenBank/DDBJ whole genome shotgun (WGS) entry which is preliminary data.</text>
</comment>
<dbReference type="EMBL" id="BMHH01000009">
    <property type="protein sequence ID" value="GGA96021.1"/>
    <property type="molecule type" value="Genomic_DNA"/>
</dbReference>
<evidence type="ECO:0000259" key="7">
    <source>
        <dbReference type="Pfam" id="PF01171"/>
    </source>
</evidence>
<comment type="catalytic activity">
    <reaction evidence="5 6">
        <text>cytidine(34) in tRNA(Ile2) + L-lysine + ATP = lysidine(34) in tRNA(Ile2) + AMP + diphosphate + H(+)</text>
        <dbReference type="Rhea" id="RHEA:43744"/>
        <dbReference type="Rhea" id="RHEA-COMP:10625"/>
        <dbReference type="Rhea" id="RHEA-COMP:10670"/>
        <dbReference type="ChEBI" id="CHEBI:15378"/>
        <dbReference type="ChEBI" id="CHEBI:30616"/>
        <dbReference type="ChEBI" id="CHEBI:32551"/>
        <dbReference type="ChEBI" id="CHEBI:33019"/>
        <dbReference type="ChEBI" id="CHEBI:82748"/>
        <dbReference type="ChEBI" id="CHEBI:83665"/>
        <dbReference type="ChEBI" id="CHEBI:456215"/>
        <dbReference type="EC" id="6.3.4.19"/>
    </reaction>
</comment>
<dbReference type="SUPFAM" id="SSF52402">
    <property type="entry name" value="Adenine nucleotide alpha hydrolases-like"/>
    <property type="match status" value="1"/>
</dbReference>
<evidence type="ECO:0000256" key="5">
    <source>
        <dbReference type="ARBA" id="ARBA00048539"/>
    </source>
</evidence>
<evidence type="ECO:0000313" key="8">
    <source>
        <dbReference type="EMBL" id="GGA96021.1"/>
    </source>
</evidence>
<keyword evidence="9" id="KW-1185">Reference proteome</keyword>
<dbReference type="InterPro" id="IPR014729">
    <property type="entry name" value="Rossmann-like_a/b/a_fold"/>
</dbReference>
<proteinExistence type="inferred from homology"/>
<keyword evidence="6" id="KW-0963">Cytoplasm</keyword>
<protein>
    <recommendedName>
        <fullName evidence="6">tRNA(Ile)-lysidine synthase</fullName>
        <ecNumber evidence="6">6.3.4.19</ecNumber>
    </recommendedName>
    <alternativeName>
        <fullName evidence="6">tRNA(Ile)-2-lysyl-cytidine synthase</fullName>
    </alternativeName>
    <alternativeName>
        <fullName evidence="6">tRNA(Ile)-lysidine synthetase</fullName>
    </alternativeName>
</protein>
<keyword evidence="1 6" id="KW-0436">Ligase</keyword>
<dbReference type="GO" id="GO:0006400">
    <property type="term" value="P:tRNA modification"/>
    <property type="evidence" value="ECO:0007669"/>
    <property type="project" value="UniProtKB-UniRule"/>
</dbReference>
<dbReference type="Pfam" id="PF01171">
    <property type="entry name" value="ATP_bind_3"/>
    <property type="match status" value="1"/>
</dbReference>
<feature type="domain" description="tRNA(Ile)-lysidine/2-thiocytidine synthase N-terminal" evidence="7">
    <location>
        <begin position="2"/>
        <end position="180"/>
    </location>
</feature>
<dbReference type="PANTHER" id="PTHR43033:SF1">
    <property type="entry name" value="TRNA(ILE)-LYSIDINE SYNTHASE-RELATED"/>
    <property type="match status" value="1"/>
</dbReference>
<evidence type="ECO:0000256" key="6">
    <source>
        <dbReference type="HAMAP-Rule" id="MF_01161"/>
    </source>
</evidence>
<dbReference type="EC" id="6.3.4.19" evidence="6"/>
<gene>
    <name evidence="6 8" type="primary">tilS</name>
    <name evidence="8" type="ORF">GCM10011491_25490</name>
</gene>
<dbReference type="Proteomes" id="UP000646478">
    <property type="component" value="Unassembled WGS sequence"/>
</dbReference>
<dbReference type="CDD" id="cd01992">
    <property type="entry name" value="TilS_N"/>
    <property type="match status" value="1"/>
</dbReference>
<comment type="function">
    <text evidence="6">Ligates lysine onto the cytidine present at position 34 of the AUA codon-specific tRNA(Ile) that contains the anticodon CAU, in an ATP-dependent manner. Cytidine is converted to lysidine, thus changing the amino acid specificity of the tRNA from methionine to isoleucine.</text>
</comment>
<reference evidence="8" key="1">
    <citation type="journal article" date="2014" name="Int. J. Syst. Evol. Microbiol.">
        <title>Complete genome sequence of Corynebacterium casei LMG S-19264T (=DSM 44701T), isolated from a smear-ripened cheese.</title>
        <authorList>
            <consortium name="US DOE Joint Genome Institute (JGI-PGF)"/>
            <person name="Walter F."/>
            <person name="Albersmeier A."/>
            <person name="Kalinowski J."/>
            <person name="Ruckert C."/>
        </authorList>
    </citation>
    <scope>NUCLEOTIDE SEQUENCE</scope>
    <source>
        <strain evidence="8">CGMCC 1.15082</strain>
    </source>
</reference>
<dbReference type="NCBIfam" id="TIGR02432">
    <property type="entry name" value="lysidine_TilS_N"/>
    <property type="match status" value="1"/>
</dbReference>
<dbReference type="AlphaFoldDB" id="A0A916WG40"/>
<dbReference type="HAMAP" id="MF_01161">
    <property type="entry name" value="tRNA_Ile_lys_synt"/>
    <property type="match status" value="1"/>
</dbReference>
<keyword evidence="3 6" id="KW-0547">Nucleotide-binding</keyword>
<comment type="domain">
    <text evidence="6">The N-terminal region contains the highly conserved SGGXDS motif, predicted to be a P-loop motif involved in ATP binding.</text>
</comment>
<sequence length="448" mass="48836">MAAVSGGGDSLALLILLRDYFSTREVAPRLIAVTVDHGLRPESADEARAVARLCREHGIEHRIMRWEGEKPGTGIPAAAREARYRLLTEAAGEAGARIIFTGHTRDDQIETFLMREVRGEGRGLAGMASVTLLGGQFWLVRPLLNVGRQDLRDFLNKRQIEWFDDPTNENPAFERPRVRAARGANPSLHARPSRLAARAPQSKGARHEENEALLNKIASMAATRQAEGKAVAGFLAGSVSIEAGDVASIEAEALAGAGQDVAALALSVIVAAIGGRSFLSGVAERERLHLHLKGQGPARLALSRTVIQRGARRHLIWREARGLPGLDLKPGERGIWDGRFEVANHLPDGEILRIAPPSAAEYEQFSREKGIEREKFRRAAVLAGPAVYMRGRLMDIPALSGGRFLPEGVALKRRIALYDHFLPGHDIMLANAVRRLFGLADYPAPPLF</sequence>
<dbReference type="Gene3D" id="3.40.50.620">
    <property type="entry name" value="HUPs"/>
    <property type="match status" value="1"/>
</dbReference>
<dbReference type="GO" id="GO:0005524">
    <property type="term" value="F:ATP binding"/>
    <property type="evidence" value="ECO:0007669"/>
    <property type="project" value="UniProtKB-UniRule"/>
</dbReference>
<dbReference type="GO" id="GO:0005737">
    <property type="term" value="C:cytoplasm"/>
    <property type="evidence" value="ECO:0007669"/>
    <property type="project" value="UniProtKB-SubCell"/>
</dbReference>
<dbReference type="GO" id="GO:0032267">
    <property type="term" value="F:tRNA(Ile)-lysidine synthase activity"/>
    <property type="evidence" value="ECO:0007669"/>
    <property type="project" value="UniProtKB-EC"/>
</dbReference>
<feature type="binding site" evidence="6">
    <location>
        <begin position="5"/>
        <end position="10"/>
    </location>
    <ligand>
        <name>ATP</name>
        <dbReference type="ChEBI" id="CHEBI:30616"/>
    </ligand>
</feature>
<evidence type="ECO:0000256" key="2">
    <source>
        <dbReference type="ARBA" id="ARBA00022694"/>
    </source>
</evidence>
<dbReference type="InterPro" id="IPR012795">
    <property type="entry name" value="tRNA_Ile_lys_synt_N"/>
</dbReference>